<protein>
    <recommendedName>
        <fullName evidence="2">Collagen-like protein</fullName>
    </recommendedName>
</protein>
<sequence>MAFRIDQTLKKYDNIIKTILEEIEEIRNERRGGSTGPTGATGPIGVRGYTGYTGPIGPVGTFGGIVERNIIPLENGLINVGEVSNGFNRLYLSDGIVPTSTDVKLGTEENPLKNLFVSDLISIGNKSITVSEESLILPNNTKVGDVDINSRLTELQNQVSALQTKLDQICQLWNSDLFEANIVDDMIS</sequence>
<dbReference type="AlphaFoldDB" id="A0A6C0E1V7"/>
<accession>A0A6C0E1V7</accession>
<reference evidence="1" key="1">
    <citation type="journal article" date="2020" name="Nature">
        <title>Giant virus diversity and host interactions through global metagenomics.</title>
        <authorList>
            <person name="Schulz F."/>
            <person name="Roux S."/>
            <person name="Paez-Espino D."/>
            <person name="Jungbluth S."/>
            <person name="Walsh D.A."/>
            <person name="Denef V.J."/>
            <person name="McMahon K.D."/>
            <person name="Konstantinidis K.T."/>
            <person name="Eloe-Fadrosh E.A."/>
            <person name="Kyrpides N.C."/>
            <person name="Woyke T."/>
        </authorList>
    </citation>
    <scope>NUCLEOTIDE SEQUENCE</scope>
    <source>
        <strain evidence="1">GVMAG-M-3300023179-111</strain>
    </source>
</reference>
<evidence type="ECO:0008006" key="2">
    <source>
        <dbReference type="Google" id="ProtNLM"/>
    </source>
</evidence>
<proteinExistence type="predicted"/>
<dbReference type="EMBL" id="MN739712">
    <property type="protein sequence ID" value="QHT22570.1"/>
    <property type="molecule type" value="Genomic_DNA"/>
</dbReference>
<name>A0A6C0E1V7_9ZZZZ</name>
<evidence type="ECO:0000313" key="1">
    <source>
        <dbReference type="EMBL" id="QHT22570.1"/>
    </source>
</evidence>
<organism evidence="1">
    <name type="scientific">viral metagenome</name>
    <dbReference type="NCBI Taxonomy" id="1070528"/>
    <lineage>
        <taxon>unclassified sequences</taxon>
        <taxon>metagenomes</taxon>
        <taxon>organismal metagenomes</taxon>
    </lineage>
</organism>